<evidence type="ECO:0000313" key="1">
    <source>
        <dbReference type="EMBL" id="KAI7749178.1"/>
    </source>
</evidence>
<comment type="caution">
    <text evidence="1">The sequence shown here is derived from an EMBL/GenBank/DDBJ whole genome shotgun (WGS) entry which is preliminary data.</text>
</comment>
<dbReference type="EMBL" id="JAMZMK010006396">
    <property type="protein sequence ID" value="KAI7749178.1"/>
    <property type="molecule type" value="Genomic_DNA"/>
</dbReference>
<reference evidence="1" key="1">
    <citation type="submission" date="2022-06" db="EMBL/GenBank/DDBJ databases">
        <title>Uncovering the hologenomic basis of an extraordinary plant invasion.</title>
        <authorList>
            <person name="Bieker V.C."/>
            <person name="Martin M.D."/>
            <person name="Gilbert T."/>
            <person name="Hodgins K."/>
            <person name="Battlay P."/>
            <person name="Petersen B."/>
            <person name="Wilson J."/>
        </authorList>
    </citation>
    <scope>NUCLEOTIDE SEQUENCE</scope>
    <source>
        <strain evidence="1">AA19_3_7</strain>
        <tissue evidence="1">Leaf</tissue>
    </source>
</reference>
<accession>A0AAD5CVP7</accession>
<evidence type="ECO:0000313" key="2">
    <source>
        <dbReference type="Proteomes" id="UP001206925"/>
    </source>
</evidence>
<proteinExistence type="predicted"/>
<protein>
    <submittedName>
        <fullName evidence="1">Uncharacterized protein</fullName>
    </submittedName>
</protein>
<sequence>MYPYNILPLDLDSSNQAIMRYLEIQALFLHSVTPRDFHGPTATRRKYMMTSWTGYKLYLKDNVSNQRGHLILLLSNVNIRMFPNPGQQPNDTNG</sequence>
<gene>
    <name evidence="1" type="ORF">M8C21_028233</name>
</gene>
<keyword evidence="2" id="KW-1185">Reference proteome</keyword>
<dbReference type="Proteomes" id="UP001206925">
    <property type="component" value="Unassembled WGS sequence"/>
</dbReference>
<dbReference type="AlphaFoldDB" id="A0AAD5CVP7"/>
<organism evidence="1 2">
    <name type="scientific">Ambrosia artemisiifolia</name>
    <name type="common">Common ragweed</name>
    <dbReference type="NCBI Taxonomy" id="4212"/>
    <lineage>
        <taxon>Eukaryota</taxon>
        <taxon>Viridiplantae</taxon>
        <taxon>Streptophyta</taxon>
        <taxon>Embryophyta</taxon>
        <taxon>Tracheophyta</taxon>
        <taxon>Spermatophyta</taxon>
        <taxon>Magnoliopsida</taxon>
        <taxon>eudicotyledons</taxon>
        <taxon>Gunneridae</taxon>
        <taxon>Pentapetalae</taxon>
        <taxon>asterids</taxon>
        <taxon>campanulids</taxon>
        <taxon>Asterales</taxon>
        <taxon>Asteraceae</taxon>
        <taxon>Asteroideae</taxon>
        <taxon>Heliantheae alliance</taxon>
        <taxon>Heliantheae</taxon>
        <taxon>Ambrosia</taxon>
    </lineage>
</organism>
<name>A0AAD5CVP7_AMBAR</name>